<evidence type="ECO:0000256" key="2">
    <source>
        <dbReference type="ARBA" id="ARBA00023172"/>
    </source>
</evidence>
<dbReference type="InterPro" id="IPR050090">
    <property type="entry name" value="Tyrosine_recombinase_XerCD"/>
</dbReference>
<organism evidence="5 6">
    <name type="scientific">Geodermatophilus africanus</name>
    <dbReference type="NCBI Taxonomy" id="1137993"/>
    <lineage>
        <taxon>Bacteria</taxon>
        <taxon>Bacillati</taxon>
        <taxon>Actinomycetota</taxon>
        <taxon>Actinomycetes</taxon>
        <taxon>Geodermatophilales</taxon>
        <taxon>Geodermatophilaceae</taxon>
        <taxon>Geodermatophilus</taxon>
    </lineage>
</organism>
<dbReference type="OrthoDB" id="864726at2"/>
<name>A0A1H3LCE2_9ACTN</name>
<gene>
    <name evidence="5" type="ORF">SAMN05660209_03291</name>
</gene>
<dbReference type="PROSITE" id="PS51898">
    <property type="entry name" value="TYR_RECOMBINASE"/>
    <property type="match status" value="1"/>
</dbReference>
<dbReference type="EMBL" id="FNOT01000009">
    <property type="protein sequence ID" value="SDY62237.1"/>
    <property type="molecule type" value="Genomic_DNA"/>
</dbReference>
<dbReference type="InterPro" id="IPR010998">
    <property type="entry name" value="Integrase_recombinase_N"/>
</dbReference>
<dbReference type="Pfam" id="PF00589">
    <property type="entry name" value="Phage_integrase"/>
    <property type="match status" value="1"/>
</dbReference>
<keyword evidence="2" id="KW-0233">DNA recombination</keyword>
<evidence type="ECO:0000313" key="6">
    <source>
        <dbReference type="Proteomes" id="UP000198921"/>
    </source>
</evidence>
<dbReference type="InterPro" id="IPR011010">
    <property type="entry name" value="DNA_brk_join_enz"/>
</dbReference>
<accession>A0A1H3LCE2</accession>
<evidence type="ECO:0000256" key="3">
    <source>
        <dbReference type="SAM" id="MobiDB-lite"/>
    </source>
</evidence>
<dbReference type="GO" id="GO:0003677">
    <property type="term" value="F:DNA binding"/>
    <property type="evidence" value="ECO:0007669"/>
    <property type="project" value="UniProtKB-KW"/>
</dbReference>
<proteinExistence type="predicted"/>
<dbReference type="CDD" id="cd00397">
    <property type="entry name" value="DNA_BRE_C"/>
    <property type="match status" value="1"/>
</dbReference>
<evidence type="ECO:0000256" key="1">
    <source>
        <dbReference type="ARBA" id="ARBA00023125"/>
    </source>
</evidence>
<dbReference type="Gene3D" id="1.10.150.130">
    <property type="match status" value="1"/>
</dbReference>
<dbReference type="GO" id="GO:0006310">
    <property type="term" value="P:DNA recombination"/>
    <property type="evidence" value="ECO:0007669"/>
    <property type="project" value="UniProtKB-KW"/>
</dbReference>
<dbReference type="AlphaFoldDB" id="A0A1H3LCE2"/>
<evidence type="ECO:0000313" key="5">
    <source>
        <dbReference type="EMBL" id="SDY62237.1"/>
    </source>
</evidence>
<reference evidence="6" key="1">
    <citation type="submission" date="2016-10" db="EMBL/GenBank/DDBJ databases">
        <authorList>
            <person name="Varghese N."/>
            <person name="Submissions S."/>
        </authorList>
    </citation>
    <scope>NUCLEOTIDE SEQUENCE [LARGE SCALE GENOMIC DNA]</scope>
    <source>
        <strain evidence="6">DSM 45422</strain>
    </source>
</reference>
<dbReference type="SUPFAM" id="SSF56349">
    <property type="entry name" value="DNA breaking-rejoining enzymes"/>
    <property type="match status" value="1"/>
</dbReference>
<feature type="domain" description="Tyr recombinase" evidence="4">
    <location>
        <begin position="138"/>
        <end position="320"/>
    </location>
</feature>
<dbReference type="STRING" id="1137993.SAMN05660209_03291"/>
<keyword evidence="6" id="KW-1185">Reference proteome</keyword>
<dbReference type="InterPro" id="IPR013762">
    <property type="entry name" value="Integrase-like_cat_sf"/>
</dbReference>
<dbReference type="PANTHER" id="PTHR30349">
    <property type="entry name" value="PHAGE INTEGRASE-RELATED"/>
    <property type="match status" value="1"/>
</dbReference>
<sequence length="326" mass="36715">MSTWNRTGLPVRAEAFETTVEGYAPRVRELCPPKSLATYAAGFDRLVTQFGPAPLASVRLIDLEQHRDSVRREVGATQVRRAEARGRELRSYDPDAHGHGAAENYVRSARFFFRAAVKDGLLDGSPAADLEAPPRPPAPERPLTEDELSELRRIAAGTGKDPDLDVMLLDFLRMTAARREGALNLRRAHLHHAQRAVTLSEKRGSVRTLPLSGDMLRRLDDFSRDRGGHRPQDHVLRYRNGEPLTRRRFNSLFDRLDRHCDWSEQLDVGAHWLRHTTLSDIAAVSGLRVAQAYAGHKSGRRSAIEIYTQVEFDDLVAAYEQVFGPR</sequence>
<dbReference type="Proteomes" id="UP000198921">
    <property type="component" value="Unassembled WGS sequence"/>
</dbReference>
<evidence type="ECO:0000259" key="4">
    <source>
        <dbReference type="PROSITE" id="PS51898"/>
    </source>
</evidence>
<keyword evidence="1" id="KW-0238">DNA-binding</keyword>
<dbReference type="Gene3D" id="1.10.443.10">
    <property type="entry name" value="Intergrase catalytic core"/>
    <property type="match status" value="1"/>
</dbReference>
<dbReference type="InterPro" id="IPR002104">
    <property type="entry name" value="Integrase_catalytic"/>
</dbReference>
<feature type="region of interest" description="Disordered" evidence="3">
    <location>
        <begin position="124"/>
        <end position="145"/>
    </location>
</feature>
<dbReference type="GO" id="GO:0015074">
    <property type="term" value="P:DNA integration"/>
    <property type="evidence" value="ECO:0007669"/>
    <property type="project" value="InterPro"/>
</dbReference>
<protein>
    <submittedName>
        <fullName evidence="5">Site-specific recombinase XerC</fullName>
    </submittedName>
</protein>